<feature type="compositionally biased region" description="Acidic residues" evidence="6">
    <location>
        <begin position="41"/>
        <end position="61"/>
    </location>
</feature>
<dbReference type="PANTHER" id="PTHR19865:SF0">
    <property type="entry name" value="U3 SMALL NUCLEOLAR RNA-INTERACTING PROTEIN 2"/>
    <property type="match status" value="1"/>
</dbReference>
<dbReference type="Gene3D" id="2.130.10.10">
    <property type="entry name" value="YVTN repeat-like/Quinoprotein amine dehydrogenase"/>
    <property type="match status" value="1"/>
</dbReference>
<dbReference type="InterPro" id="IPR036322">
    <property type="entry name" value="WD40_repeat_dom_sf"/>
</dbReference>
<dbReference type="PRINTS" id="PR00320">
    <property type="entry name" value="GPROTEINBRPT"/>
</dbReference>
<sequence>MKDAFFVTKNSRTKTGGKRIANPAAKRERAGTKRKTRVDKADDDEEADQKESGDEYGDADTMDLVGDRDRHLTHVDSDDEAETRESAAQKRLRLAKMYIDKIKGDTNAEMAPTEFDAQDIDNDLIAERLRDDVLESKGKIYHKVAGKVAKLDPLAEGRVRTFGGRKVHQLALTCVDVVAEEAAVTAGGIFIYTSSKDGHIVKWDFKTGKKAHEFLGGRKPTKKAIKAFGDAKLKKHIGHRDQVLALAVSGDGKFLASGGRDKTIQIWSIPENKHISTFTQHRDAVSGLSFRYSNRSNQLYSCSYDRTIKLWNVDELSYIETLFGHQDRIESVDSLALERCLTAGARDRSVRLWKIVEESQLIFRGGGGGMGGSDLQREVVEGLVLASEVEQARKDAKRQGNEKFGSIIDVVAMLDEEHFVSGTDNGSLSLWNVGRKKPIFTKSETHGTAIRTDENDTVSPAQCHWITSLAVVRYADLFASGSCDGFVRLWQVSGDKKFFSQIMQVAIDGFINSMQFFEAPRWVPENAVPQEAEVSAVVIGEKEEALGVSAQKRAAARRAAALEAAKPKDILYLAVATGQEHRLGRWWRCKEAKNQLKVITLG</sequence>
<evidence type="ECO:0000313" key="8">
    <source>
        <dbReference type="Proteomes" id="UP000320333"/>
    </source>
</evidence>
<dbReference type="Proteomes" id="UP000320333">
    <property type="component" value="Unassembled WGS sequence"/>
</dbReference>
<keyword evidence="2 5" id="KW-0853">WD repeat</keyword>
<protein>
    <submittedName>
        <fullName evidence="7">Uncharacterized protein</fullName>
    </submittedName>
</protein>
<evidence type="ECO:0000256" key="3">
    <source>
        <dbReference type="ARBA" id="ARBA00022737"/>
    </source>
</evidence>
<gene>
    <name evidence="7" type="ORF">CcCBS67573_g03720</name>
</gene>
<dbReference type="SMART" id="SM00320">
    <property type="entry name" value="WD40"/>
    <property type="match status" value="6"/>
</dbReference>
<dbReference type="GO" id="GO:0032040">
    <property type="term" value="C:small-subunit processome"/>
    <property type="evidence" value="ECO:0007669"/>
    <property type="project" value="TreeGrafter"/>
</dbReference>
<dbReference type="EMBL" id="QEAP01000099">
    <property type="protein sequence ID" value="TPX74997.1"/>
    <property type="molecule type" value="Genomic_DNA"/>
</dbReference>
<dbReference type="InterPro" id="IPR020472">
    <property type="entry name" value="WD40_PAC1"/>
</dbReference>
<evidence type="ECO:0000256" key="5">
    <source>
        <dbReference type="PROSITE-ProRule" id="PRU00221"/>
    </source>
</evidence>
<dbReference type="Pfam" id="PF00400">
    <property type="entry name" value="WD40"/>
    <property type="match status" value="4"/>
</dbReference>
<evidence type="ECO:0000256" key="4">
    <source>
        <dbReference type="ARBA" id="ARBA00023242"/>
    </source>
</evidence>
<comment type="caution">
    <text evidence="7">The sequence shown here is derived from an EMBL/GenBank/DDBJ whole genome shotgun (WGS) entry which is preliminary data.</text>
</comment>
<feature type="region of interest" description="Disordered" evidence="6">
    <location>
        <begin position="1"/>
        <end position="64"/>
    </location>
</feature>
<feature type="repeat" description="WD" evidence="5">
    <location>
        <begin position="236"/>
        <end position="277"/>
    </location>
</feature>
<accession>A0A507FIU2</accession>
<feature type="repeat" description="WD" evidence="5">
    <location>
        <begin position="322"/>
        <end position="363"/>
    </location>
</feature>
<dbReference type="AlphaFoldDB" id="A0A507FIU2"/>
<dbReference type="InterPro" id="IPR019775">
    <property type="entry name" value="WD40_repeat_CS"/>
</dbReference>
<dbReference type="InterPro" id="IPR015943">
    <property type="entry name" value="WD40/YVTN_repeat-like_dom_sf"/>
</dbReference>
<dbReference type="OrthoDB" id="189968at2759"/>
<dbReference type="GO" id="GO:0034511">
    <property type="term" value="F:U3 snoRNA binding"/>
    <property type="evidence" value="ECO:0007669"/>
    <property type="project" value="InterPro"/>
</dbReference>
<dbReference type="PANTHER" id="PTHR19865">
    <property type="entry name" value="U3 SMALL NUCLEOLAR RNA INTERACTING PROTEIN 2"/>
    <property type="match status" value="1"/>
</dbReference>
<dbReference type="InterPro" id="IPR039241">
    <property type="entry name" value="Rrp9-like"/>
</dbReference>
<dbReference type="SUPFAM" id="SSF50978">
    <property type="entry name" value="WD40 repeat-like"/>
    <property type="match status" value="1"/>
</dbReference>
<evidence type="ECO:0000256" key="6">
    <source>
        <dbReference type="SAM" id="MobiDB-lite"/>
    </source>
</evidence>
<dbReference type="PROSITE" id="PS00678">
    <property type="entry name" value="WD_REPEATS_1"/>
    <property type="match status" value="1"/>
</dbReference>
<comment type="subcellular location">
    <subcellularLocation>
        <location evidence="1">Nucleus</location>
    </subcellularLocation>
</comment>
<name>A0A507FIU2_9FUNG</name>
<proteinExistence type="predicted"/>
<keyword evidence="4" id="KW-0539">Nucleus</keyword>
<evidence type="ECO:0000256" key="1">
    <source>
        <dbReference type="ARBA" id="ARBA00004123"/>
    </source>
</evidence>
<dbReference type="PROSITE" id="PS50294">
    <property type="entry name" value="WD_REPEATS_REGION"/>
    <property type="match status" value="2"/>
</dbReference>
<evidence type="ECO:0000313" key="7">
    <source>
        <dbReference type="EMBL" id="TPX74997.1"/>
    </source>
</evidence>
<dbReference type="InterPro" id="IPR001680">
    <property type="entry name" value="WD40_rpt"/>
</dbReference>
<keyword evidence="3" id="KW-0677">Repeat</keyword>
<dbReference type="PROSITE" id="PS50082">
    <property type="entry name" value="WD_REPEATS_2"/>
    <property type="match status" value="4"/>
</dbReference>
<organism evidence="7 8">
    <name type="scientific">Chytriomyces confervae</name>
    <dbReference type="NCBI Taxonomy" id="246404"/>
    <lineage>
        <taxon>Eukaryota</taxon>
        <taxon>Fungi</taxon>
        <taxon>Fungi incertae sedis</taxon>
        <taxon>Chytridiomycota</taxon>
        <taxon>Chytridiomycota incertae sedis</taxon>
        <taxon>Chytridiomycetes</taxon>
        <taxon>Chytridiales</taxon>
        <taxon>Chytriomycetaceae</taxon>
        <taxon>Chytriomyces</taxon>
    </lineage>
</organism>
<keyword evidence="8" id="KW-1185">Reference proteome</keyword>
<dbReference type="STRING" id="246404.A0A507FIU2"/>
<feature type="repeat" description="WD" evidence="5">
    <location>
        <begin position="278"/>
        <end position="321"/>
    </location>
</feature>
<feature type="repeat" description="WD" evidence="5">
    <location>
        <begin position="466"/>
        <end position="500"/>
    </location>
</feature>
<reference evidence="7 8" key="1">
    <citation type="journal article" date="2019" name="Sci. Rep.">
        <title>Comparative genomics of chytrid fungi reveal insights into the obligate biotrophic and pathogenic lifestyle of Synchytrium endobioticum.</title>
        <authorList>
            <person name="van de Vossenberg B.T.L.H."/>
            <person name="Warris S."/>
            <person name="Nguyen H.D.T."/>
            <person name="van Gent-Pelzer M.P.E."/>
            <person name="Joly D.L."/>
            <person name="van de Geest H.C."/>
            <person name="Bonants P.J.M."/>
            <person name="Smith D.S."/>
            <person name="Levesque C.A."/>
            <person name="van der Lee T.A.J."/>
        </authorList>
    </citation>
    <scope>NUCLEOTIDE SEQUENCE [LARGE SCALE GENOMIC DNA]</scope>
    <source>
        <strain evidence="7 8">CBS 675.73</strain>
    </source>
</reference>
<evidence type="ECO:0000256" key="2">
    <source>
        <dbReference type="ARBA" id="ARBA00022574"/>
    </source>
</evidence>